<dbReference type="AlphaFoldDB" id="A0AAE3D4C4"/>
<keyword evidence="12" id="KW-1185">Reference proteome</keyword>
<protein>
    <submittedName>
        <fullName evidence="11">ATP-binding cassette domain-containing protein</fullName>
    </submittedName>
</protein>
<evidence type="ECO:0000256" key="4">
    <source>
        <dbReference type="ARBA" id="ARBA00022519"/>
    </source>
</evidence>
<evidence type="ECO:0000256" key="9">
    <source>
        <dbReference type="SAM" id="MobiDB-lite"/>
    </source>
</evidence>
<evidence type="ECO:0000256" key="3">
    <source>
        <dbReference type="ARBA" id="ARBA00022475"/>
    </source>
</evidence>
<evidence type="ECO:0000256" key="1">
    <source>
        <dbReference type="ARBA" id="ARBA00005417"/>
    </source>
</evidence>
<evidence type="ECO:0000256" key="2">
    <source>
        <dbReference type="ARBA" id="ARBA00022448"/>
    </source>
</evidence>
<dbReference type="PANTHER" id="PTHR42781">
    <property type="entry name" value="SPERMIDINE/PUTRESCINE IMPORT ATP-BINDING PROTEIN POTA"/>
    <property type="match status" value="1"/>
</dbReference>
<dbReference type="RefSeq" id="WP_220231343.1">
    <property type="nucleotide sequence ID" value="NZ_JAICBX010000007.1"/>
</dbReference>
<organism evidence="11 12">
    <name type="scientific">Flavimaribacter sediminis</name>
    <dbReference type="NCBI Taxonomy" id="2865987"/>
    <lineage>
        <taxon>Bacteria</taxon>
        <taxon>Pseudomonadati</taxon>
        <taxon>Pseudomonadota</taxon>
        <taxon>Alphaproteobacteria</taxon>
        <taxon>Hyphomicrobiales</taxon>
        <taxon>Rhizobiaceae</taxon>
        <taxon>Flavimaribacter</taxon>
    </lineage>
</organism>
<sequence>MTAGPDIALEKVQFDYGSAPMLFDVTFSGGVTTAIIGPSGSGKSTILNLIAGFEIPDSGRILIDREDVTSLSPAERPVTMVFQDNNLFAHLSVRRNVSIGLDRKTHRGAGENIVDDALERVGLAGYADRKPGMLSGGERQRVALARVLVRQRPALLLDEPFAALGPGLRSDMLALIRALQQETGMTVAVVTHQPDEAEQFADEFVFVDQRRIAGQGSATGFSGRQDIPGLQAYMGEKDR</sequence>
<keyword evidence="6 11" id="KW-0067">ATP-binding</keyword>
<keyword evidence="8" id="KW-0472">Membrane</keyword>
<dbReference type="EMBL" id="JAICBX010000007">
    <property type="protein sequence ID" value="MBW8640611.1"/>
    <property type="molecule type" value="Genomic_DNA"/>
</dbReference>
<dbReference type="InterPro" id="IPR017871">
    <property type="entry name" value="ABC_transporter-like_CS"/>
</dbReference>
<dbReference type="InterPro" id="IPR003593">
    <property type="entry name" value="AAA+_ATPase"/>
</dbReference>
<dbReference type="PANTHER" id="PTHR42781:SF1">
    <property type="entry name" value="THIAMINE IMPORT ATP-BINDING PROTEIN THIQ"/>
    <property type="match status" value="1"/>
</dbReference>
<evidence type="ECO:0000256" key="6">
    <source>
        <dbReference type="ARBA" id="ARBA00022840"/>
    </source>
</evidence>
<dbReference type="InterPro" id="IPR003439">
    <property type="entry name" value="ABC_transporter-like_ATP-bd"/>
</dbReference>
<comment type="similarity">
    <text evidence="1">Belongs to the ABC transporter superfamily.</text>
</comment>
<dbReference type="SMART" id="SM00382">
    <property type="entry name" value="AAA"/>
    <property type="match status" value="1"/>
</dbReference>
<dbReference type="PROSITE" id="PS00211">
    <property type="entry name" value="ABC_TRANSPORTER_1"/>
    <property type="match status" value="1"/>
</dbReference>
<evidence type="ECO:0000256" key="8">
    <source>
        <dbReference type="ARBA" id="ARBA00023136"/>
    </source>
</evidence>
<evidence type="ECO:0000256" key="7">
    <source>
        <dbReference type="ARBA" id="ARBA00022967"/>
    </source>
</evidence>
<keyword evidence="2" id="KW-0813">Transport</keyword>
<feature type="region of interest" description="Disordered" evidence="9">
    <location>
        <begin position="217"/>
        <end position="239"/>
    </location>
</feature>
<gene>
    <name evidence="11" type="ORF">K1W69_25685</name>
</gene>
<dbReference type="PROSITE" id="PS50893">
    <property type="entry name" value="ABC_TRANSPORTER_2"/>
    <property type="match status" value="1"/>
</dbReference>
<dbReference type="Pfam" id="PF00005">
    <property type="entry name" value="ABC_tran"/>
    <property type="match status" value="1"/>
</dbReference>
<proteinExistence type="inferred from homology"/>
<keyword evidence="4" id="KW-0997">Cell inner membrane</keyword>
<dbReference type="SUPFAM" id="SSF52540">
    <property type="entry name" value="P-loop containing nucleoside triphosphate hydrolases"/>
    <property type="match status" value="1"/>
</dbReference>
<dbReference type="InterPro" id="IPR027417">
    <property type="entry name" value="P-loop_NTPase"/>
</dbReference>
<comment type="caution">
    <text evidence="11">The sequence shown here is derived from an EMBL/GenBank/DDBJ whole genome shotgun (WGS) entry which is preliminary data.</text>
</comment>
<keyword evidence="3" id="KW-1003">Cell membrane</keyword>
<evidence type="ECO:0000313" key="11">
    <source>
        <dbReference type="EMBL" id="MBW8640611.1"/>
    </source>
</evidence>
<keyword evidence="5" id="KW-0547">Nucleotide-binding</keyword>
<accession>A0AAE3D4C4</accession>
<feature type="domain" description="ABC transporter" evidence="10">
    <location>
        <begin position="7"/>
        <end position="234"/>
    </location>
</feature>
<dbReference type="GO" id="GO:0016887">
    <property type="term" value="F:ATP hydrolysis activity"/>
    <property type="evidence" value="ECO:0007669"/>
    <property type="project" value="InterPro"/>
</dbReference>
<evidence type="ECO:0000256" key="5">
    <source>
        <dbReference type="ARBA" id="ARBA00022741"/>
    </source>
</evidence>
<reference evidence="11" key="1">
    <citation type="submission" date="2021-08" db="EMBL/GenBank/DDBJ databases">
        <title>Hoeflea bacterium WL0058 sp. nov., isolated from the sediment.</title>
        <authorList>
            <person name="Wang L."/>
            <person name="Zhang D."/>
        </authorList>
    </citation>
    <scope>NUCLEOTIDE SEQUENCE</scope>
    <source>
        <strain evidence="11">WL0058</strain>
    </source>
</reference>
<keyword evidence="7" id="KW-1278">Translocase</keyword>
<evidence type="ECO:0000313" key="12">
    <source>
        <dbReference type="Proteomes" id="UP001196509"/>
    </source>
</evidence>
<dbReference type="GO" id="GO:0005524">
    <property type="term" value="F:ATP binding"/>
    <property type="evidence" value="ECO:0007669"/>
    <property type="project" value="UniProtKB-KW"/>
</dbReference>
<dbReference type="InterPro" id="IPR050093">
    <property type="entry name" value="ABC_SmlMolc_Importer"/>
</dbReference>
<evidence type="ECO:0000259" key="10">
    <source>
        <dbReference type="PROSITE" id="PS50893"/>
    </source>
</evidence>
<dbReference type="Gene3D" id="3.40.50.300">
    <property type="entry name" value="P-loop containing nucleotide triphosphate hydrolases"/>
    <property type="match status" value="1"/>
</dbReference>
<name>A0AAE3D4C4_9HYPH</name>
<dbReference type="Proteomes" id="UP001196509">
    <property type="component" value="Unassembled WGS sequence"/>
</dbReference>